<organism evidence="1 2">
    <name type="scientific">Gossypium armourianum</name>
    <dbReference type="NCBI Taxonomy" id="34283"/>
    <lineage>
        <taxon>Eukaryota</taxon>
        <taxon>Viridiplantae</taxon>
        <taxon>Streptophyta</taxon>
        <taxon>Embryophyta</taxon>
        <taxon>Tracheophyta</taxon>
        <taxon>Spermatophyta</taxon>
        <taxon>Magnoliopsida</taxon>
        <taxon>eudicotyledons</taxon>
        <taxon>Gunneridae</taxon>
        <taxon>Pentapetalae</taxon>
        <taxon>rosids</taxon>
        <taxon>malvids</taxon>
        <taxon>Malvales</taxon>
        <taxon>Malvaceae</taxon>
        <taxon>Malvoideae</taxon>
        <taxon>Gossypium</taxon>
    </lineage>
</organism>
<keyword evidence="2" id="KW-1185">Reference proteome</keyword>
<protein>
    <submittedName>
        <fullName evidence="1">Uncharacterized protein</fullName>
    </submittedName>
</protein>
<reference evidence="1 2" key="1">
    <citation type="journal article" date="2019" name="Genome Biol. Evol.">
        <title>Insights into the evolution of the New World diploid cottons (Gossypium, subgenus Houzingenia) based on genome sequencing.</title>
        <authorList>
            <person name="Grover C.E."/>
            <person name="Arick M.A. 2nd"/>
            <person name="Thrash A."/>
            <person name="Conover J.L."/>
            <person name="Sanders W.S."/>
            <person name="Peterson D.G."/>
            <person name="Frelichowski J.E."/>
            <person name="Scheffler J.A."/>
            <person name="Scheffler B.E."/>
            <person name="Wendel J.F."/>
        </authorList>
    </citation>
    <scope>NUCLEOTIDE SEQUENCE [LARGE SCALE GENOMIC DNA]</scope>
    <source>
        <strain evidence="1">6</strain>
        <tissue evidence="1">Leaf</tissue>
    </source>
</reference>
<dbReference type="AlphaFoldDB" id="A0A7J9JDD1"/>
<name>A0A7J9JDD1_9ROSI</name>
<evidence type="ECO:0000313" key="2">
    <source>
        <dbReference type="Proteomes" id="UP000593575"/>
    </source>
</evidence>
<accession>A0A7J9JDD1</accession>
<proteinExistence type="predicted"/>
<gene>
    <name evidence="1" type="ORF">Goarm_016794</name>
</gene>
<comment type="caution">
    <text evidence="1">The sequence shown here is derived from an EMBL/GenBank/DDBJ whole genome shotgun (WGS) entry which is preliminary data.</text>
</comment>
<sequence length="86" mass="10064">MKTASPYYVRISRATVKADCWTCYEVEKKRLNGLLKTVDRISITTDMWKSVEFFYMTHCTNAYKTGVLKGKCAQFSWTMLLTMMQL</sequence>
<dbReference type="Proteomes" id="UP000593575">
    <property type="component" value="Unassembled WGS sequence"/>
</dbReference>
<evidence type="ECO:0000313" key="1">
    <source>
        <dbReference type="EMBL" id="MBA0832401.1"/>
    </source>
</evidence>
<dbReference type="EMBL" id="JABFAE010000007">
    <property type="protein sequence ID" value="MBA0832401.1"/>
    <property type="molecule type" value="Genomic_DNA"/>
</dbReference>